<evidence type="ECO:0000313" key="4">
    <source>
        <dbReference type="EMBL" id="CAE7530791.1"/>
    </source>
</evidence>
<accession>A0A812TLI5</accession>
<reference evidence="4" key="1">
    <citation type="submission" date="2021-02" db="EMBL/GenBank/DDBJ databases">
        <authorList>
            <person name="Dougan E. K."/>
            <person name="Rhodes N."/>
            <person name="Thang M."/>
            <person name="Chan C."/>
        </authorList>
    </citation>
    <scope>NUCLEOTIDE SEQUENCE</scope>
</reference>
<dbReference type="GO" id="GO:0008270">
    <property type="term" value="F:zinc ion binding"/>
    <property type="evidence" value="ECO:0007669"/>
    <property type="project" value="UniProtKB-KW"/>
</dbReference>
<feature type="compositionally biased region" description="Low complexity" evidence="2">
    <location>
        <begin position="459"/>
        <end position="483"/>
    </location>
</feature>
<evidence type="ECO:0000256" key="1">
    <source>
        <dbReference type="PROSITE-ProRule" id="PRU00047"/>
    </source>
</evidence>
<feature type="domain" description="CCHC-type" evidence="3">
    <location>
        <begin position="436"/>
        <end position="449"/>
    </location>
</feature>
<dbReference type="SMART" id="SM00343">
    <property type="entry name" value="ZnF_C2HC"/>
    <property type="match status" value="1"/>
</dbReference>
<evidence type="ECO:0000259" key="3">
    <source>
        <dbReference type="PROSITE" id="PS50158"/>
    </source>
</evidence>
<dbReference type="EMBL" id="CAJNDS010002574">
    <property type="protein sequence ID" value="CAE7530791.1"/>
    <property type="molecule type" value="Genomic_DNA"/>
</dbReference>
<keyword evidence="1" id="KW-0862">Zinc</keyword>
<dbReference type="PROSITE" id="PS50158">
    <property type="entry name" value="ZF_CCHC"/>
    <property type="match status" value="1"/>
</dbReference>
<dbReference type="InterPro" id="IPR001878">
    <property type="entry name" value="Znf_CCHC"/>
</dbReference>
<keyword evidence="1" id="KW-0863">Zinc-finger</keyword>
<protein>
    <submittedName>
        <fullName evidence="4">GIP protein</fullName>
    </submittedName>
</protein>
<feature type="region of interest" description="Disordered" evidence="2">
    <location>
        <begin position="700"/>
        <end position="741"/>
    </location>
</feature>
<dbReference type="Proteomes" id="UP000604046">
    <property type="component" value="Unassembled WGS sequence"/>
</dbReference>
<feature type="compositionally biased region" description="Gly residues" evidence="2">
    <location>
        <begin position="355"/>
        <end position="370"/>
    </location>
</feature>
<dbReference type="GO" id="GO:0006508">
    <property type="term" value="P:proteolysis"/>
    <property type="evidence" value="ECO:0007669"/>
    <property type="project" value="InterPro"/>
</dbReference>
<dbReference type="OrthoDB" id="436967at2759"/>
<feature type="compositionally biased region" description="Basic and acidic residues" evidence="2">
    <location>
        <begin position="405"/>
        <end position="420"/>
    </location>
</feature>
<dbReference type="GO" id="GO:0003676">
    <property type="term" value="F:nucleic acid binding"/>
    <property type="evidence" value="ECO:0007669"/>
    <property type="project" value="InterPro"/>
</dbReference>
<keyword evidence="5" id="KW-1185">Reference proteome</keyword>
<dbReference type="Gene3D" id="4.10.60.10">
    <property type="entry name" value="Zinc finger, CCHC-type"/>
    <property type="match status" value="1"/>
</dbReference>
<evidence type="ECO:0000313" key="5">
    <source>
        <dbReference type="Proteomes" id="UP000604046"/>
    </source>
</evidence>
<feature type="region of interest" description="Disordered" evidence="2">
    <location>
        <begin position="455"/>
        <end position="491"/>
    </location>
</feature>
<sequence length="776" mass="84905">MVAELWKARLRNTCPRRFEFRDHLCFVGRLYGKQASWEKQLSVVEAAEEQSLSWAAQVAFVHLQQEHENLDRDLSVGSITSEPNTPGSPGVYVTVDDLRMMMQQMTAATKAASDAAMAAVQASSSKAALGSSEMSRILPRPDTFKPTTREEEHSQWLQWVWSLKQYVVALDTAYSEDLKKIEQFPTAEIGWISDPEALKRSQRMYALLSGLVRGRGLQVIQRVPSQNGYEALRQLMQLFQPSSRARSLGILTALTQTHPFRTNEPFLAQLLDLERVMEEYERSSGKKLEEDLKTSTLLKSISGGMRNHLSTVLTETSSYDEIREWSPSNLFSTESSYAQKKSHEQEPQPMDIGQVKGGPKGYKGGKGPKGPKGSKGPKGNDSKGKCGKAGGKESKGYSQSYNNAKGDRNPGKGGKGDRKGKNNAPKGGNLSSNTTCHNCGRPGHYARDCWRPRVNQVEQSQGQPGPQPSGASVSGTSTSAGPSYSSAPSQASTAVRRVIAEPFVMDMSQLDLSGDDPFVRMIHAQHFRLDATDGDSDWEVIGCSNTTQEQHVRALTQISNTCSVIIDSGADVSCIPLSFASCGVSSPGDCVMHVRDAQGGSMQVRDERIVDFVLQSPSHGHVTIRERCIVADVMQPLISMGRLIKQGWFPCQNAQGFWLNHDASGADVPMSFRGMSLGVDAEIRRVEKAEVPVSQVQACDPQSSHVQSKGPQVQACDPQSSHVQSKGPQVQACDPQSSHVQSKGPQILINIFSRTVNHILLEQNVTFGPCRSSILK</sequence>
<proteinExistence type="predicted"/>
<gene>
    <name evidence="4" type="primary">GIP</name>
    <name evidence="4" type="ORF">SNAT2548_LOCUS29734</name>
</gene>
<dbReference type="SUPFAM" id="SSF57756">
    <property type="entry name" value="Retrovirus zinc finger-like domains"/>
    <property type="match status" value="1"/>
</dbReference>
<name>A0A812TLI5_9DINO</name>
<dbReference type="AlphaFoldDB" id="A0A812TLI5"/>
<feature type="compositionally biased region" description="Basic and acidic residues" evidence="2">
    <location>
        <begin position="378"/>
        <end position="395"/>
    </location>
</feature>
<dbReference type="Pfam" id="PF00098">
    <property type="entry name" value="zf-CCHC"/>
    <property type="match status" value="1"/>
</dbReference>
<evidence type="ECO:0000256" key="2">
    <source>
        <dbReference type="SAM" id="MobiDB-lite"/>
    </source>
</evidence>
<comment type="caution">
    <text evidence="4">The sequence shown here is derived from an EMBL/GenBank/DDBJ whole genome shotgun (WGS) entry which is preliminary data.</text>
</comment>
<dbReference type="GO" id="GO:0004190">
    <property type="term" value="F:aspartic-type endopeptidase activity"/>
    <property type="evidence" value="ECO:0007669"/>
    <property type="project" value="InterPro"/>
</dbReference>
<dbReference type="InterPro" id="IPR001969">
    <property type="entry name" value="Aspartic_peptidase_AS"/>
</dbReference>
<keyword evidence="1" id="KW-0479">Metal-binding</keyword>
<organism evidence="4 5">
    <name type="scientific">Symbiodinium natans</name>
    <dbReference type="NCBI Taxonomy" id="878477"/>
    <lineage>
        <taxon>Eukaryota</taxon>
        <taxon>Sar</taxon>
        <taxon>Alveolata</taxon>
        <taxon>Dinophyceae</taxon>
        <taxon>Suessiales</taxon>
        <taxon>Symbiodiniaceae</taxon>
        <taxon>Symbiodinium</taxon>
    </lineage>
</organism>
<dbReference type="PROSITE" id="PS00141">
    <property type="entry name" value="ASP_PROTEASE"/>
    <property type="match status" value="1"/>
</dbReference>
<feature type="region of interest" description="Disordered" evidence="2">
    <location>
        <begin position="334"/>
        <end position="438"/>
    </location>
</feature>
<dbReference type="InterPro" id="IPR036875">
    <property type="entry name" value="Znf_CCHC_sf"/>
</dbReference>